<gene>
    <name evidence="7" type="ORF">ONZ51_g13422</name>
</gene>
<keyword evidence="3" id="KW-0256">Endoplasmic reticulum</keyword>
<comment type="subcellular location">
    <subcellularLocation>
        <location evidence="1">Endoplasmic reticulum membrane</location>
        <topology evidence="1">Multi-pass membrane protein</topology>
    </subcellularLocation>
</comment>
<sequence>MGNSLEDWKRVPTTADAVFGIHLPYRPPKNPIGAFFWRRRVWLETTFGLCLFEPWEKILILTIFYLLLTLVFTGLYKFVPQQLPLLYKRLLYYFFGNEETDVTAMSVRHLVAGLVKLNASASAPAGVTVGPALSEL</sequence>
<reference evidence="7" key="1">
    <citation type="submission" date="2022-11" db="EMBL/GenBank/DDBJ databases">
        <title>Genome Sequence of Cubamyces cubensis.</title>
        <authorList>
            <person name="Buettner E."/>
        </authorList>
    </citation>
    <scope>NUCLEOTIDE SEQUENCE</scope>
    <source>
        <strain evidence="7">MPL-01</strain>
    </source>
</reference>
<keyword evidence="2 6" id="KW-0812">Transmembrane</keyword>
<evidence type="ECO:0000256" key="5">
    <source>
        <dbReference type="ARBA" id="ARBA00023136"/>
    </source>
</evidence>
<dbReference type="AlphaFoldDB" id="A0AAD7TGK5"/>
<evidence type="ECO:0000256" key="4">
    <source>
        <dbReference type="ARBA" id="ARBA00022989"/>
    </source>
</evidence>
<feature type="transmembrane region" description="Helical" evidence="6">
    <location>
        <begin position="58"/>
        <end position="79"/>
    </location>
</feature>
<dbReference type="Pfam" id="PF11779">
    <property type="entry name" value="SPT_ssu-like"/>
    <property type="match status" value="1"/>
</dbReference>
<organism evidence="7 8">
    <name type="scientific">Trametes cubensis</name>
    <dbReference type="NCBI Taxonomy" id="1111947"/>
    <lineage>
        <taxon>Eukaryota</taxon>
        <taxon>Fungi</taxon>
        <taxon>Dikarya</taxon>
        <taxon>Basidiomycota</taxon>
        <taxon>Agaricomycotina</taxon>
        <taxon>Agaricomycetes</taxon>
        <taxon>Polyporales</taxon>
        <taxon>Polyporaceae</taxon>
        <taxon>Trametes</taxon>
    </lineage>
</organism>
<dbReference type="EMBL" id="JAPEVG010001177">
    <property type="protein sequence ID" value="KAJ8453752.1"/>
    <property type="molecule type" value="Genomic_DNA"/>
</dbReference>
<dbReference type="Proteomes" id="UP001215151">
    <property type="component" value="Unassembled WGS sequence"/>
</dbReference>
<proteinExistence type="predicted"/>
<evidence type="ECO:0000313" key="7">
    <source>
        <dbReference type="EMBL" id="KAJ8453752.1"/>
    </source>
</evidence>
<dbReference type="InterPro" id="IPR024512">
    <property type="entry name" value="Ser_palmitoyltrfase_ssu-like"/>
</dbReference>
<evidence type="ECO:0000313" key="8">
    <source>
        <dbReference type="Proteomes" id="UP001215151"/>
    </source>
</evidence>
<evidence type="ECO:0000256" key="2">
    <source>
        <dbReference type="ARBA" id="ARBA00022692"/>
    </source>
</evidence>
<dbReference type="GO" id="GO:0005789">
    <property type="term" value="C:endoplasmic reticulum membrane"/>
    <property type="evidence" value="ECO:0007669"/>
    <property type="project" value="UniProtKB-SubCell"/>
</dbReference>
<protein>
    <submittedName>
        <fullName evidence="7">Uncharacterized protein</fullName>
    </submittedName>
</protein>
<keyword evidence="8" id="KW-1185">Reference proteome</keyword>
<comment type="caution">
    <text evidence="7">The sequence shown here is derived from an EMBL/GenBank/DDBJ whole genome shotgun (WGS) entry which is preliminary data.</text>
</comment>
<keyword evidence="4 6" id="KW-1133">Transmembrane helix</keyword>
<evidence type="ECO:0000256" key="3">
    <source>
        <dbReference type="ARBA" id="ARBA00022824"/>
    </source>
</evidence>
<evidence type="ECO:0000256" key="1">
    <source>
        <dbReference type="ARBA" id="ARBA00004477"/>
    </source>
</evidence>
<name>A0AAD7TGK5_9APHY</name>
<evidence type="ECO:0000256" key="6">
    <source>
        <dbReference type="SAM" id="Phobius"/>
    </source>
</evidence>
<keyword evidence="5 6" id="KW-0472">Membrane</keyword>
<accession>A0AAD7TGK5</accession>